<dbReference type="AlphaFoldDB" id="A0A7K4NMJ9"/>
<gene>
    <name evidence="1" type="ORF">HX804_03805</name>
</gene>
<dbReference type="EMBL" id="JACAST010000030">
    <property type="protein sequence ID" value="NWK02413.1"/>
    <property type="molecule type" value="Genomic_DNA"/>
</dbReference>
<dbReference type="Proteomes" id="UP000529843">
    <property type="component" value="Unassembled WGS sequence"/>
</dbReference>
<reference evidence="1 2" key="1">
    <citation type="journal article" date="2019" name="Environ. Microbiol.">
        <title>Genomics insights into ecotype formation of ammonia-oxidizing archaea in the deep ocean.</title>
        <authorList>
            <person name="Wang Y."/>
            <person name="Huang J.M."/>
            <person name="Cui G.J."/>
            <person name="Nunoura T."/>
            <person name="Takaki Y."/>
            <person name="Li W.L."/>
            <person name="Li J."/>
            <person name="Gao Z.M."/>
            <person name="Takai K."/>
            <person name="Zhang A.Q."/>
            <person name="Stepanauskas R."/>
        </authorList>
    </citation>
    <scope>NUCLEOTIDE SEQUENCE [LARGE SCALE GENOMIC DNA]</scope>
    <source>
        <strain evidence="1 2">N8</strain>
    </source>
</reference>
<protein>
    <recommendedName>
        <fullName evidence="3">Capsular biosynthesis protein</fullName>
    </recommendedName>
</protein>
<evidence type="ECO:0008006" key="3">
    <source>
        <dbReference type="Google" id="ProtNLM"/>
    </source>
</evidence>
<dbReference type="Pfam" id="PF05159">
    <property type="entry name" value="Capsule_synth"/>
    <property type="match status" value="1"/>
</dbReference>
<dbReference type="GO" id="GO:0015774">
    <property type="term" value="P:polysaccharide transport"/>
    <property type="evidence" value="ECO:0007669"/>
    <property type="project" value="InterPro"/>
</dbReference>
<dbReference type="InterPro" id="IPR007833">
    <property type="entry name" value="Capsule_polysaccharide_synth"/>
</dbReference>
<sequence>MNSKIIFWVNDALAFVGLPKTLQEKYNFDIYAILDVTDKQKKFFQKQKLIEFSKIWYFHDYISKTTEKPDTKYLKLIEKKYKINISLLVSNERFFNKWNQYYKFSSDEKLSIIKHECKLFEKILDEVQPDFLITALTTLHNNHLFYEICKARGIKVLMIRSSFVLGKYIISSEYDSIDNMQSKGKFHFNSQVDIQNYLKKHNSTTKVKLELENWMTSKTNYLKAILKFLVSNNTNVKTHYTYYGRSKFAVLKGVIFNLIKKRCRESFINKNLIRDIKNKKQIIYFPLQIEPERSILIQAPNYTNQVEVVTNIAKSLPPGYELYVKEHPANVFREWRPIYDYKKIMKLPNVKLIHPSVKSEDLIKKSSLVITISSTSGLEAAFYNKPSIIFADLDYSILPSVHKMKTIDELPYAIRASLKKEVKFSDLNHYINLIEENSFELNFDSIDSDFDHNFHYGGFLADVEIPIEKMRLFLERHSTEFDKIAAECLKKI</sequence>
<evidence type="ECO:0000313" key="1">
    <source>
        <dbReference type="EMBL" id="NWK02413.1"/>
    </source>
</evidence>
<comment type="caution">
    <text evidence="1">The sequence shown here is derived from an EMBL/GenBank/DDBJ whole genome shotgun (WGS) entry which is preliminary data.</text>
</comment>
<organism evidence="1 2">
    <name type="scientific">Marine Group I thaumarchaeote</name>
    <dbReference type="NCBI Taxonomy" id="2511932"/>
    <lineage>
        <taxon>Archaea</taxon>
        <taxon>Nitrososphaerota</taxon>
        <taxon>Marine Group I</taxon>
    </lineage>
</organism>
<evidence type="ECO:0000313" key="2">
    <source>
        <dbReference type="Proteomes" id="UP000529843"/>
    </source>
</evidence>
<name>A0A7K4NMJ9_9ARCH</name>
<proteinExistence type="predicted"/>
<dbReference type="GO" id="GO:0000271">
    <property type="term" value="P:polysaccharide biosynthetic process"/>
    <property type="evidence" value="ECO:0007669"/>
    <property type="project" value="InterPro"/>
</dbReference>
<accession>A0A7K4NMJ9</accession>
<dbReference type="SUPFAM" id="SSF53756">
    <property type="entry name" value="UDP-Glycosyltransferase/glycogen phosphorylase"/>
    <property type="match status" value="1"/>
</dbReference>